<evidence type="ECO:0000256" key="1">
    <source>
        <dbReference type="SAM" id="MobiDB-lite"/>
    </source>
</evidence>
<reference evidence="3 4" key="1">
    <citation type="submission" date="2018-08" db="EMBL/GenBank/DDBJ databases">
        <title>The metabolism and importance of syntrophic acetate oxidation coupled to methane or sulfide production in haloalkaline environments.</title>
        <authorList>
            <person name="Timmers P.H.A."/>
            <person name="Vavourakis C.D."/>
            <person name="Sorokin D.Y."/>
            <person name="Sinninghe Damste J.S."/>
            <person name="Muyzer G."/>
            <person name="Stams A.J.M."/>
            <person name="Plugge C.M."/>
        </authorList>
    </citation>
    <scope>NUCLEOTIDE SEQUENCE [LARGE SCALE GENOMIC DNA]</scope>
    <source>
        <strain evidence="3">MSAO_Bac1</strain>
    </source>
</reference>
<dbReference type="EMBL" id="QZAA01000258">
    <property type="protein sequence ID" value="RQD73376.1"/>
    <property type="molecule type" value="Genomic_DNA"/>
</dbReference>
<organism evidence="3 4">
    <name type="scientific">Candidatus Syntrophonatronum acetioxidans</name>
    <dbReference type="NCBI Taxonomy" id="1795816"/>
    <lineage>
        <taxon>Bacteria</taxon>
        <taxon>Bacillati</taxon>
        <taxon>Bacillota</taxon>
        <taxon>Clostridia</taxon>
        <taxon>Eubacteriales</taxon>
        <taxon>Syntrophomonadaceae</taxon>
        <taxon>Candidatus Syntrophonatronum</taxon>
    </lineage>
</organism>
<proteinExistence type="predicted"/>
<feature type="region of interest" description="Disordered" evidence="1">
    <location>
        <begin position="48"/>
        <end position="69"/>
    </location>
</feature>
<name>A0A424YA99_9FIRM</name>
<dbReference type="NCBIfam" id="TIGR02605">
    <property type="entry name" value="CxxC_CxxC_SSSS"/>
    <property type="match status" value="1"/>
</dbReference>
<dbReference type="Pfam" id="PF09723">
    <property type="entry name" value="Zn_ribbon_8"/>
    <property type="match status" value="1"/>
</dbReference>
<accession>A0A424YA99</accession>
<dbReference type="InterPro" id="IPR013429">
    <property type="entry name" value="Regulatory_FmdB_Zinc_ribbon"/>
</dbReference>
<gene>
    <name evidence="3" type="ORF">D5R97_09410</name>
</gene>
<sequence>MPIYEFKCTSCQHKMEKLCKMGEDGSSFTCPQCEGRVQKVLSLFRSSGTDSGGSGGCGPCTSTSCSSCG</sequence>
<evidence type="ECO:0000259" key="2">
    <source>
        <dbReference type="SMART" id="SM00834"/>
    </source>
</evidence>
<evidence type="ECO:0000313" key="4">
    <source>
        <dbReference type="Proteomes" id="UP000285138"/>
    </source>
</evidence>
<feature type="domain" description="Putative regulatory protein FmdB zinc ribbon" evidence="2">
    <location>
        <begin position="1"/>
        <end position="42"/>
    </location>
</feature>
<dbReference type="AlphaFoldDB" id="A0A424YA99"/>
<dbReference type="SMART" id="SM00834">
    <property type="entry name" value="CxxC_CXXC_SSSS"/>
    <property type="match status" value="1"/>
</dbReference>
<protein>
    <submittedName>
        <fullName evidence="3">Zinc ribbon domain-containing protein</fullName>
    </submittedName>
</protein>
<feature type="compositionally biased region" description="Low complexity" evidence="1">
    <location>
        <begin position="59"/>
        <end position="69"/>
    </location>
</feature>
<dbReference type="Proteomes" id="UP000285138">
    <property type="component" value="Unassembled WGS sequence"/>
</dbReference>
<comment type="caution">
    <text evidence="3">The sequence shown here is derived from an EMBL/GenBank/DDBJ whole genome shotgun (WGS) entry which is preliminary data.</text>
</comment>
<evidence type="ECO:0000313" key="3">
    <source>
        <dbReference type="EMBL" id="RQD73376.1"/>
    </source>
</evidence>